<dbReference type="PANTHER" id="PTHR38431:SF1">
    <property type="entry name" value="BLL2305 PROTEIN"/>
    <property type="match status" value="1"/>
</dbReference>
<feature type="domain" description="PBP" evidence="1">
    <location>
        <begin position="85"/>
        <end position="265"/>
    </location>
</feature>
<dbReference type="SUPFAM" id="SSF53850">
    <property type="entry name" value="Periplasmic binding protein-like II"/>
    <property type="match status" value="1"/>
</dbReference>
<dbReference type="Pfam" id="PF12728">
    <property type="entry name" value="HTH_17"/>
    <property type="match status" value="1"/>
</dbReference>
<gene>
    <name evidence="3" type="ORF">LCGC14_0202240</name>
</gene>
<protein>
    <recommendedName>
        <fullName evidence="4">Helix-turn-helix domain-containing protein</fullName>
    </recommendedName>
</protein>
<accession>A0A0F9UI62</accession>
<dbReference type="InterPro" id="IPR024370">
    <property type="entry name" value="PBP_domain"/>
</dbReference>
<dbReference type="EMBL" id="LAZR01000090">
    <property type="protein sequence ID" value="KKN92925.1"/>
    <property type="molecule type" value="Genomic_DNA"/>
</dbReference>
<dbReference type="NCBIfam" id="TIGR01764">
    <property type="entry name" value="excise"/>
    <property type="match status" value="1"/>
</dbReference>
<dbReference type="Gene3D" id="3.40.190.10">
    <property type="entry name" value="Periplasmic binding protein-like II"/>
    <property type="match status" value="1"/>
</dbReference>
<comment type="caution">
    <text evidence="3">The sequence shown here is derived from an EMBL/GenBank/DDBJ whole genome shotgun (WGS) entry which is preliminary data.</text>
</comment>
<dbReference type="AlphaFoldDB" id="A0A0F9UI62"/>
<dbReference type="InterPro" id="IPR041657">
    <property type="entry name" value="HTH_17"/>
</dbReference>
<proteinExistence type="predicted"/>
<sequence>MSESTPSYLTTRELAELLRIKERKVYDLAASGEVPCVRVVGKLLFPKDEVATWMAASRSGPVVASRQLPLILAGSHDPLLEWALRQSGSGLAAFFDGSLDGITRLGRADAAACATHIRETDGWNIDTVRRILGEAPVVLIEFARRQCGLIVESGNPRKVAAVADLKPLRFARRQPGAGGQRLFEMLAQEAGVDVSALAGPQAPAKTEDDVARLVLDGKADAAFGLAAMAEQYRLGFIPLAEDRTDLLVWRRAYFDPPFQRLLRFLASGDFADRASEMSGYDISGAGTVHYNATTP</sequence>
<reference evidence="3" key="1">
    <citation type="journal article" date="2015" name="Nature">
        <title>Complex archaea that bridge the gap between prokaryotes and eukaryotes.</title>
        <authorList>
            <person name="Spang A."/>
            <person name="Saw J.H."/>
            <person name="Jorgensen S.L."/>
            <person name="Zaremba-Niedzwiedzka K."/>
            <person name="Martijn J."/>
            <person name="Lind A.E."/>
            <person name="van Eijk R."/>
            <person name="Schleper C."/>
            <person name="Guy L."/>
            <person name="Ettema T.J."/>
        </authorList>
    </citation>
    <scope>NUCLEOTIDE SEQUENCE</scope>
</reference>
<dbReference type="PANTHER" id="PTHR38431">
    <property type="entry name" value="BLL2305 PROTEIN"/>
    <property type="match status" value="1"/>
</dbReference>
<name>A0A0F9UI62_9ZZZZ</name>
<evidence type="ECO:0000313" key="3">
    <source>
        <dbReference type="EMBL" id="KKN92925.1"/>
    </source>
</evidence>
<evidence type="ECO:0000259" key="2">
    <source>
        <dbReference type="Pfam" id="PF12728"/>
    </source>
</evidence>
<dbReference type="GO" id="GO:0003677">
    <property type="term" value="F:DNA binding"/>
    <property type="evidence" value="ECO:0007669"/>
    <property type="project" value="InterPro"/>
</dbReference>
<feature type="domain" description="Helix-turn-helix" evidence="2">
    <location>
        <begin position="8"/>
        <end position="56"/>
    </location>
</feature>
<evidence type="ECO:0008006" key="4">
    <source>
        <dbReference type="Google" id="ProtNLM"/>
    </source>
</evidence>
<dbReference type="Pfam" id="PF12727">
    <property type="entry name" value="PBP_like"/>
    <property type="match status" value="1"/>
</dbReference>
<dbReference type="InterPro" id="IPR010093">
    <property type="entry name" value="SinI_DNA-bd"/>
</dbReference>
<evidence type="ECO:0000259" key="1">
    <source>
        <dbReference type="Pfam" id="PF12727"/>
    </source>
</evidence>
<organism evidence="3">
    <name type="scientific">marine sediment metagenome</name>
    <dbReference type="NCBI Taxonomy" id="412755"/>
    <lineage>
        <taxon>unclassified sequences</taxon>
        <taxon>metagenomes</taxon>
        <taxon>ecological metagenomes</taxon>
    </lineage>
</organism>